<feature type="compositionally biased region" description="Polar residues" evidence="2">
    <location>
        <begin position="310"/>
        <end position="323"/>
    </location>
</feature>
<dbReference type="KEGG" id="char:105900771"/>
<sequence>MKVMCGYELAKVEDQFSLFRILSQQPNNFGRGGNTERMSPGIKETNGLSLPEAYKASLEQHIEKGGWSLVCRDEELCNHVEDILRGQSGHESYLTLSPDVLSVMEESLRCPATAKAGLKGLTRAFEVLELASLNLYLYPWRKEYRIIKTYSGMFTHHVKPALPMVQVKELFGLLGYHASVGASGEEELRLNMSPELPEELLRLACSFFTARCECQLLLSVLEPLRPLTQGSEWERRLVHERCRGHSLQVALQSVQRSLGASVRPSREVCCDSTEADEDLYTGQGNVGSSSSVAVGIPVQAQGSHRPLKQARSSPLLGTSGGASQTSRLCVSTLSYQISSPSSPGGGTRLEPSRLVEEQITENDYGAMITGNGSPGVSQKNLQMCSCLKFDSHSEYLCQQCNMLHCMSCAALDYCRELGHYVSMTSDALLQGEVESETKQIKPVSPKDKYSPPPFSTRLPPGFPERHSCLEARDKPHITCLTCRCAHDYLCEDGQRCIKANHSIEYQLEPSQSMPFHHCCTHSSPQFACLSCRVFHSATCLDGASCKQHTHNVRKLKGVCEFKECLIAPHILCRHCCAQFCRECWYKSPLTCLCGKPYDECSPV</sequence>
<evidence type="ECO:0000256" key="2">
    <source>
        <dbReference type="SAM" id="MobiDB-lite"/>
    </source>
</evidence>
<dbReference type="InterPro" id="IPR036339">
    <property type="entry name" value="PUB-like_dom_sf"/>
</dbReference>
<protein>
    <submittedName>
        <fullName evidence="5">Spermatogenesis associated 2-like</fullName>
    </submittedName>
</protein>
<evidence type="ECO:0000313" key="4">
    <source>
        <dbReference type="Proteomes" id="UP000515152"/>
    </source>
</evidence>
<feature type="domain" description="Spermatogenesis-associated protein 2 PUB-like" evidence="3">
    <location>
        <begin position="102"/>
        <end position="222"/>
    </location>
</feature>
<dbReference type="CTD" id="124044"/>
<feature type="region of interest" description="Disordered" evidence="2">
    <location>
        <begin position="435"/>
        <end position="458"/>
    </location>
</feature>
<dbReference type="PANTHER" id="PTHR15326">
    <property type="entry name" value="SPERMATOGENESIS-ASSOCIATED PROTEIN 2/TAMOZHENNIC"/>
    <property type="match status" value="1"/>
</dbReference>
<dbReference type="OrthoDB" id="9837000at2759"/>
<proteinExistence type="inferred from homology"/>
<organism evidence="4 5">
    <name type="scientific">Clupea harengus</name>
    <name type="common">Atlantic herring</name>
    <dbReference type="NCBI Taxonomy" id="7950"/>
    <lineage>
        <taxon>Eukaryota</taxon>
        <taxon>Metazoa</taxon>
        <taxon>Chordata</taxon>
        <taxon>Craniata</taxon>
        <taxon>Vertebrata</taxon>
        <taxon>Euteleostomi</taxon>
        <taxon>Actinopterygii</taxon>
        <taxon>Neopterygii</taxon>
        <taxon>Teleostei</taxon>
        <taxon>Clupei</taxon>
        <taxon>Clupeiformes</taxon>
        <taxon>Clupeoidei</taxon>
        <taxon>Clupeidae</taxon>
        <taxon>Clupea</taxon>
    </lineage>
</organism>
<dbReference type="PANTHER" id="PTHR15326:SF7">
    <property type="entry name" value="SPERMATOGENESIS-ASSOCIATED PROTEIN 2-LIKE PROTEIN"/>
    <property type="match status" value="1"/>
</dbReference>
<accession>A0A6P3VYU8</accession>
<evidence type="ECO:0000313" key="5">
    <source>
        <dbReference type="RefSeq" id="XP_012683590.2"/>
    </source>
</evidence>
<evidence type="ECO:0000259" key="3">
    <source>
        <dbReference type="Pfam" id="PF21388"/>
    </source>
</evidence>
<dbReference type="SUPFAM" id="SSF143503">
    <property type="entry name" value="PUG domain-like"/>
    <property type="match status" value="1"/>
</dbReference>
<dbReference type="RefSeq" id="XP_012683590.2">
    <property type="nucleotide sequence ID" value="XM_012828136.2"/>
</dbReference>
<keyword evidence="4" id="KW-1185">Reference proteome</keyword>
<gene>
    <name evidence="5" type="primary">spata2l</name>
</gene>
<feature type="compositionally biased region" description="Basic and acidic residues" evidence="2">
    <location>
        <begin position="435"/>
        <end position="449"/>
    </location>
</feature>
<evidence type="ECO:0000256" key="1">
    <source>
        <dbReference type="ARBA" id="ARBA00038142"/>
    </source>
</evidence>
<dbReference type="Gene3D" id="1.20.58.2190">
    <property type="match status" value="1"/>
</dbReference>
<reference evidence="5" key="1">
    <citation type="submission" date="2025-08" db="UniProtKB">
        <authorList>
            <consortium name="RefSeq"/>
        </authorList>
    </citation>
    <scope>IDENTIFICATION</scope>
</reference>
<comment type="similarity">
    <text evidence="1">Belongs to the SPATA2 family.</text>
</comment>
<dbReference type="Pfam" id="PF21388">
    <property type="entry name" value="SPATA2_PUB-like"/>
    <property type="match status" value="1"/>
</dbReference>
<name>A0A6P3VYU8_CLUHA</name>
<dbReference type="GeneID" id="105900771"/>
<feature type="region of interest" description="Disordered" evidence="2">
    <location>
        <begin position="303"/>
        <end position="323"/>
    </location>
</feature>
<dbReference type="InterPro" id="IPR048839">
    <property type="entry name" value="SPATA2_PUB-like"/>
</dbReference>
<dbReference type="AlphaFoldDB" id="A0A6P3VYU8"/>
<dbReference type="GO" id="GO:0005737">
    <property type="term" value="C:cytoplasm"/>
    <property type="evidence" value="ECO:0007669"/>
    <property type="project" value="TreeGrafter"/>
</dbReference>
<dbReference type="Proteomes" id="UP000515152">
    <property type="component" value="Chromosome 3"/>
</dbReference>